<dbReference type="AlphaFoldDB" id="A0AAU9TLA0"/>
<dbReference type="InterPro" id="IPR004244">
    <property type="entry name" value="Transposase_22"/>
</dbReference>
<name>A0AAU9TLA0_EUPED</name>
<dbReference type="InterPro" id="IPR057251">
    <property type="entry name" value="FP_C"/>
</dbReference>
<feature type="coiled-coil region" evidence="1">
    <location>
        <begin position="129"/>
        <end position="166"/>
    </location>
</feature>
<organism evidence="4 5">
    <name type="scientific">Euphydryas editha</name>
    <name type="common">Edith's checkerspot</name>
    <dbReference type="NCBI Taxonomy" id="104508"/>
    <lineage>
        <taxon>Eukaryota</taxon>
        <taxon>Metazoa</taxon>
        <taxon>Ecdysozoa</taxon>
        <taxon>Arthropoda</taxon>
        <taxon>Hexapoda</taxon>
        <taxon>Insecta</taxon>
        <taxon>Pterygota</taxon>
        <taxon>Neoptera</taxon>
        <taxon>Endopterygota</taxon>
        <taxon>Lepidoptera</taxon>
        <taxon>Glossata</taxon>
        <taxon>Ditrysia</taxon>
        <taxon>Papilionoidea</taxon>
        <taxon>Nymphalidae</taxon>
        <taxon>Nymphalinae</taxon>
        <taxon>Euphydryas</taxon>
    </lineage>
</organism>
<evidence type="ECO:0000256" key="1">
    <source>
        <dbReference type="SAM" id="Coils"/>
    </source>
</evidence>
<reference evidence="4" key="1">
    <citation type="submission" date="2022-03" db="EMBL/GenBank/DDBJ databases">
        <authorList>
            <person name="Tunstrom K."/>
        </authorList>
    </citation>
    <scope>NUCLEOTIDE SEQUENCE</scope>
</reference>
<dbReference type="PANTHER" id="PTHR11505">
    <property type="entry name" value="L1 TRANSPOSABLE ELEMENT-RELATED"/>
    <property type="match status" value="1"/>
</dbReference>
<dbReference type="Proteomes" id="UP001153954">
    <property type="component" value="Unassembled WGS sequence"/>
</dbReference>
<evidence type="ECO:0000313" key="4">
    <source>
        <dbReference type="EMBL" id="CAH2086302.1"/>
    </source>
</evidence>
<proteinExistence type="predicted"/>
<protein>
    <recommendedName>
        <fullName evidence="3">FP protein C-terminal domain-containing protein</fullName>
    </recommendedName>
</protein>
<evidence type="ECO:0000256" key="2">
    <source>
        <dbReference type="SAM" id="MobiDB-lite"/>
    </source>
</evidence>
<evidence type="ECO:0000313" key="5">
    <source>
        <dbReference type="Proteomes" id="UP001153954"/>
    </source>
</evidence>
<comment type="caution">
    <text evidence="4">The sequence shown here is derived from an EMBL/GenBank/DDBJ whole genome shotgun (WGS) entry which is preliminary data.</text>
</comment>
<feature type="compositionally biased region" description="Polar residues" evidence="2">
    <location>
        <begin position="1"/>
        <end position="11"/>
    </location>
</feature>
<feature type="domain" description="FP protein C-terminal" evidence="3">
    <location>
        <begin position="282"/>
        <end position="332"/>
    </location>
</feature>
<feature type="region of interest" description="Disordered" evidence="2">
    <location>
        <begin position="1"/>
        <end position="29"/>
    </location>
</feature>
<accession>A0AAU9TLA0</accession>
<feature type="compositionally biased region" description="Polar residues" evidence="2">
    <location>
        <begin position="19"/>
        <end position="28"/>
    </location>
</feature>
<keyword evidence="5" id="KW-1185">Reference proteome</keyword>
<keyword evidence="1" id="KW-0175">Coiled coil</keyword>
<gene>
    <name evidence="4" type="ORF">EEDITHA_LOCUS2696</name>
</gene>
<dbReference type="EMBL" id="CAKOGL010000005">
    <property type="protein sequence ID" value="CAH2086302.1"/>
    <property type="molecule type" value="Genomic_DNA"/>
</dbReference>
<evidence type="ECO:0000259" key="3">
    <source>
        <dbReference type="Pfam" id="PF25298"/>
    </source>
</evidence>
<sequence>MLRSPNKSRSPSKLYGSNPDLSNTSDGTSRIKRKYDHEITEMFEAFSNKIWTSLNNWKTDIERSISGSNDSLTNTIKSHFTKLNESFLDIKGELANFRKDHIEMKKSLKSLADSHDEIVKEVSILQKSLQFHSDKHDELNEKVNQLEQKNKAINTLETRIESLVKDNKMTLLELNAMNQRDRLLNLELVGIPEIKSKNLKELVVTIAKNSGVNISQDEILEANRITPKTKLHGRPKNIVVKLKSRLLKDNIISGARKNRLTTKAINISGDSKPIYINEHLSPVNKQILKKCREAAKAKQYRYVWTKNGRIFVRKNDTSPAIQITEESDIVRIH</sequence>
<dbReference type="Pfam" id="PF25298">
    <property type="entry name" value="Baculo_FP_2nd"/>
    <property type="match status" value="1"/>
</dbReference>
<dbReference type="Gene3D" id="3.30.70.1820">
    <property type="entry name" value="L1 transposable element, RRM domain"/>
    <property type="match status" value="1"/>
</dbReference>